<sequence>MTQQLDLVSTSAAYPVAIGLDAGQHTGIAVFDRVNGCFLEIRETTFAGAIWHITETYKRAIIVIELPNTKSVWHKAGKNLAVIQRTAVNVGSVLREAELLRDTLQFVGRRLGCDYEIRTVHPQGKLDADRFRRITGHNGRINQHCRDAGLLVWGV</sequence>
<keyword evidence="2" id="KW-1185">Reference proteome</keyword>
<gene>
    <name evidence="1" type="ORF">VSS37_03215</name>
</gene>
<dbReference type="Proteomes" id="UP001308005">
    <property type="component" value="Unassembled WGS sequence"/>
</dbReference>
<comment type="caution">
    <text evidence="1">The sequence shown here is derived from an EMBL/GenBank/DDBJ whole genome shotgun (WGS) entry which is preliminary data.</text>
</comment>
<evidence type="ECO:0000313" key="2">
    <source>
        <dbReference type="Proteomes" id="UP001308005"/>
    </source>
</evidence>
<evidence type="ECO:0008006" key="3">
    <source>
        <dbReference type="Google" id="ProtNLM"/>
    </source>
</evidence>
<evidence type="ECO:0000313" key="1">
    <source>
        <dbReference type="EMBL" id="MEB4589979.1"/>
    </source>
</evidence>
<dbReference type="EMBL" id="JAYMYJ010000029">
    <property type="protein sequence ID" value="MEB4589979.1"/>
    <property type="molecule type" value="Genomic_DNA"/>
</dbReference>
<name>A0ABU6CT91_9GAMM</name>
<reference evidence="2" key="1">
    <citation type="submission" date="2023-07" db="EMBL/GenBank/DDBJ databases">
        <title>The carbon used by Thiothrix.</title>
        <authorList>
            <person name="Chen L."/>
        </authorList>
    </citation>
    <scope>NUCLEOTIDE SEQUENCE [LARGE SCALE GENOMIC DNA]</scope>
</reference>
<dbReference type="RefSeq" id="WP_324693204.1">
    <property type="nucleotide sequence ID" value="NZ_JAYMYJ010000029.1"/>
</dbReference>
<protein>
    <recommendedName>
        <fullName evidence="3">Holliday junction resolvase RuvX</fullName>
    </recommendedName>
</protein>
<proteinExistence type="predicted"/>
<accession>A0ABU6CT91</accession>
<organism evidence="1 2">
    <name type="scientific">Candidatus Thiothrix phosphatis</name>
    <dbReference type="NCBI Taxonomy" id="3112415"/>
    <lineage>
        <taxon>Bacteria</taxon>
        <taxon>Pseudomonadati</taxon>
        <taxon>Pseudomonadota</taxon>
        <taxon>Gammaproteobacteria</taxon>
        <taxon>Thiotrichales</taxon>
        <taxon>Thiotrichaceae</taxon>
        <taxon>Thiothrix</taxon>
    </lineage>
</organism>